<dbReference type="Proteomes" id="UP001065593">
    <property type="component" value="Unassembled WGS sequence"/>
</dbReference>
<dbReference type="InterPro" id="IPR052163">
    <property type="entry name" value="DGC-Regulatory_Protein"/>
</dbReference>
<dbReference type="Pfam" id="PF00990">
    <property type="entry name" value="GGDEF"/>
    <property type="match status" value="1"/>
</dbReference>
<feature type="domain" description="GGDEF" evidence="1">
    <location>
        <begin position="339"/>
        <end position="473"/>
    </location>
</feature>
<comment type="caution">
    <text evidence="2">The sequence shown here is derived from an EMBL/GenBank/DDBJ whole genome shotgun (WGS) entry which is preliminary data.</text>
</comment>
<dbReference type="PROSITE" id="PS50887">
    <property type="entry name" value="GGDEF"/>
    <property type="match status" value="1"/>
</dbReference>
<name>A0ABQ5NL67_9BACI</name>
<evidence type="ECO:0000313" key="3">
    <source>
        <dbReference type="Proteomes" id="UP001065593"/>
    </source>
</evidence>
<gene>
    <name evidence="2" type="ORF">LYSBPC_19640</name>
</gene>
<sequence length="473" mass="54837">MSIQEFEELYLTLTELYNENRFFEYIELSDAAIENAHGFGMYDKAILLLRYRCASHYQVGNLQVAISLLKQYRELTFQYGSDTDIISYYNIMAIYWEIFGHLKKAEDLMLKGLEIAERINDVEGIGKINNNLSHLELKMGRYDKAKEFALKSLYYGNYFEVKHSNPFKGVHFSKVNLATSQIWLGEFDGAYAIIQELLQVIQSPPYAKPEIEVFNVHALYCHKTGRIQEAIDTYQKAKNYAFQNSDWEMMQAICDSLMQIIEQQNDVEALCKIQKEYIETLLKIQQENYTHILFEIEYSDEKKQFEKTSYIDPLTNVYNRRYFDANANQMIEAAACNGEQLALIMVDLDHFKEINDTKGHLFGDTVLINTATILKNYFQAFDAIVARFGGDEFIVLMRLTENIVLQDIVNNLYDALTEMPFTCHDELISLAYSLGVSMSNHEQAFNLGELIHNADIALYQSKRNGRNQVTIFN</sequence>
<dbReference type="EMBL" id="BRZA01000002">
    <property type="protein sequence ID" value="GLC88837.1"/>
    <property type="molecule type" value="Genomic_DNA"/>
</dbReference>
<dbReference type="PANTHER" id="PTHR46663">
    <property type="entry name" value="DIGUANYLATE CYCLASE DGCT-RELATED"/>
    <property type="match status" value="1"/>
</dbReference>
<dbReference type="InterPro" id="IPR011990">
    <property type="entry name" value="TPR-like_helical_dom_sf"/>
</dbReference>
<reference evidence="2" key="1">
    <citation type="submission" date="2022-08" db="EMBL/GenBank/DDBJ databases">
        <title>Draft genome sequence of Lysinibacillus sp. strain KH24.</title>
        <authorList>
            <person name="Kanbe H."/>
            <person name="Itoh H."/>
        </authorList>
    </citation>
    <scope>NUCLEOTIDE SEQUENCE</scope>
    <source>
        <strain evidence="2">KH24</strain>
    </source>
</reference>
<evidence type="ECO:0000313" key="2">
    <source>
        <dbReference type="EMBL" id="GLC88837.1"/>
    </source>
</evidence>
<keyword evidence="3" id="KW-1185">Reference proteome</keyword>
<evidence type="ECO:0000259" key="1">
    <source>
        <dbReference type="PROSITE" id="PS50887"/>
    </source>
</evidence>
<proteinExistence type="predicted"/>
<dbReference type="CDD" id="cd01949">
    <property type="entry name" value="GGDEF"/>
    <property type="match status" value="1"/>
</dbReference>
<dbReference type="Gene3D" id="1.25.40.10">
    <property type="entry name" value="Tetratricopeptide repeat domain"/>
    <property type="match status" value="1"/>
</dbReference>
<dbReference type="SMART" id="SM00267">
    <property type="entry name" value="GGDEF"/>
    <property type="match status" value="1"/>
</dbReference>
<dbReference type="InterPro" id="IPR029787">
    <property type="entry name" value="Nucleotide_cyclase"/>
</dbReference>
<dbReference type="RefSeq" id="WP_264988591.1">
    <property type="nucleotide sequence ID" value="NZ_BRZA01000002.1"/>
</dbReference>
<dbReference type="NCBIfam" id="TIGR00254">
    <property type="entry name" value="GGDEF"/>
    <property type="match status" value="1"/>
</dbReference>
<dbReference type="PANTHER" id="PTHR46663:SF2">
    <property type="entry name" value="GGDEF DOMAIN-CONTAINING PROTEIN"/>
    <property type="match status" value="1"/>
</dbReference>
<dbReference type="InterPro" id="IPR000160">
    <property type="entry name" value="GGDEF_dom"/>
</dbReference>
<dbReference type="SUPFAM" id="SSF55073">
    <property type="entry name" value="Nucleotide cyclase"/>
    <property type="match status" value="1"/>
</dbReference>
<dbReference type="SUPFAM" id="SSF48452">
    <property type="entry name" value="TPR-like"/>
    <property type="match status" value="1"/>
</dbReference>
<dbReference type="InterPro" id="IPR043128">
    <property type="entry name" value="Rev_trsase/Diguanyl_cyclase"/>
</dbReference>
<accession>A0ABQ5NL67</accession>
<protein>
    <recommendedName>
        <fullName evidence="1">GGDEF domain-containing protein</fullName>
    </recommendedName>
</protein>
<dbReference type="Gene3D" id="3.30.70.270">
    <property type="match status" value="1"/>
</dbReference>
<organism evidence="2 3">
    <name type="scientific">Lysinibacillus piscis</name>
    <dbReference type="NCBI Taxonomy" id="2518931"/>
    <lineage>
        <taxon>Bacteria</taxon>
        <taxon>Bacillati</taxon>
        <taxon>Bacillota</taxon>
        <taxon>Bacilli</taxon>
        <taxon>Bacillales</taxon>
        <taxon>Bacillaceae</taxon>
        <taxon>Lysinibacillus</taxon>
    </lineage>
</organism>